<proteinExistence type="predicted"/>
<evidence type="ECO:0000313" key="1">
    <source>
        <dbReference type="EMBL" id="SFK05164.1"/>
    </source>
</evidence>
<evidence type="ECO:0000313" key="2">
    <source>
        <dbReference type="Proteomes" id="UP000323300"/>
    </source>
</evidence>
<dbReference type="OrthoDB" id="8120729at2"/>
<organism evidence="1 2">
    <name type="scientific">Neomesorhizobium albiziae</name>
    <dbReference type="NCBI Taxonomy" id="335020"/>
    <lineage>
        <taxon>Bacteria</taxon>
        <taxon>Pseudomonadati</taxon>
        <taxon>Pseudomonadota</taxon>
        <taxon>Alphaproteobacteria</taxon>
        <taxon>Hyphomicrobiales</taxon>
        <taxon>Phyllobacteriaceae</taxon>
        <taxon>Neomesorhizobium</taxon>
    </lineage>
</organism>
<reference evidence="1 2" key="1">
    <citation type="submission" date="2016-10" db="EMBL/GenBank/DDBJ databases">
        <authorList>
            <person name="Varghese N."/>
            <person name="Submissions S."/>
        </authorList>
    </citation>
    <scope>NUCLEOTIDE SEQUENCE [LARGE SCALE GENOMIC DNA]</scope>
    <source>
        <strain evidence="1 2">DSM 21822</strain>
    </source>
</reference>
<protein>
    <submittedName>
        <fullName evidence="1">Uncharacterized protein</fullName>
    </submittedName>
</protein>
<dbReference type="EMBL" id="FOSL01000002">
    <property type="protein sequence ID" value="SFK05164.1"/>
    <property type="molecule type" value="Genomic_DNA"/>
</dbReference>
<dbReference type="Proteomes" id="UP000323300">
    <property type="component" value="Unassembled WGS sequence"/>
</dbReference>
<sequence>MSDARIFVIGDSKSGLYLIKTNPVKVVRLTRAAIEQYAQSQKRSYEDIFGLLAARTRQIINLAQANPPPVPEGSDFFETLGMTVTSGTTISDAEFCFVADIENQLYQSTRHKLHPIKDALIKLNTGPSGDEEADFDK</sequence>
<keyword evidence="2" id="KW-1185">Reference proteome</keyword>
<dbReference type="AlphaFoldDB" id="A0A1I3WBX4"/>
<gene>
    <name evidence="1" type="ORF">SAMN04488498_102121</name>
</gene>
<accession>A0A1I3WBX4</accession>
<name>A0A1I3WBX4_9HYPH</name>
<dbReference type="RefSeq" id="WP_149758638.1">
    <property type="nucleotide sequence ID" value="NZ_BSPE01000028.1"/>
</dbReference>